<feature type="transmembrane region" description="Helical" evidence="2">
    <location>
        <begin position="216"/>
        <end position="236"/>
    </location>
</feature>
<evidence type="ECO:0000256" key="2">
    <source>
        <dbReference type="SAM" id="Phobius"/>
    </source>
</evidence>
<organism evidence="3 4">
    <name type="scientific">Dactylonectria macrodidyma</name>
    <dbReference type="NCBI Taxonomy" id="307937"/>
    <lineage>
        <taxon>Eukaryota</taxon>
        <taxon>Fungi</taxon>
        <taxon>Dikarya</taxon>
        <taxon>Ascomycota</taxon>
        <taxon>Pezizomycotina</taxon>
        <taxon>Sordariomycetes</taxon>
        <taxon>Hypocreomycetidae</taxon>
        <taxon>Hypocreales</taxon>
        <taxon>Nectriaceae</taxon>
        <taxon>Dactylonectria</taxon>
    </lineage>
</organism>
<evidence type="ECO:0000256" key="1">
    <source>
        <dbReference type="SAM" id="MobiDB-lite"/>
    </source>
</evidence>
<keyword evidence="2" id="KW-1133">Transmembrane helix</keyword>
<evidence type="ECO:0000313" key="3">
    <source>
        <dbReference type="EMBL" id="KAH7140723.1"/>
    </source>
</evidence>
<dbReference type="Proteomes" id="UP000738349">
    <property type="component" value="Unassembled WGS sequence"/>
</dbReference>
<dbReference type="AlphaFoldDB" id="A0A9P9ENK4"/>
<feature type="region of interest" description="Disordered" evidence="1">
    <location>
        <begin position="26"/>
        <end position="79"/>
    </location>
</feature>
<feature type="transmembrane region" description="Helical" evidence="2">
    <location>
        <begin position="188"/>
        <end position="209"/>
    </location>
</feature>
<keyword evidence="2" id="KW-0472">Membrane</keyword>
<proteinExistence type="predicted"/>
<sequence length="266" mass="28259">MHLRTGCATLPHDLLNRFETAESLLHQHTPGRKKNRDDVTGAPSIASGHMRNPKRTRPPSLGLDETRQQRGSNQRKREAASPGMCFSLFTGPPRAGSIVLYGSVLSSACRRVNGSSRTSRSLLVGYFLGGGGARADVSLALYVAQRHARAALGQKTYPSQVLVLVPLLVGVGGGVGGGLLVLASLGSVLTSGAVGIRVATGVAWLFGFWRLAVGCWLLELVAFPCPATSLCSLVYVQSSILPLPCFRFSVLAWGGAEYVRDAPYSR</sequence>
<keyword evidence="2" id="KW-0812">Transmembrane</keyword>
<gene>
    <name evidence="3" type="ORF">EDB81DRAFT_798653</name>
</gene>
<keyword evidence="4" id="KW-1185">Reference proteome</keyword>
<reference evidence="3" key="1">
    <citation type="journal article" date="2021" name="Nat. Commun.">
        <title>Genetic determinants of endophytism in the Arabidopsis root mycobiome.</title>
        <authorList>
            <person name="Mesny F."/>
            <person name="Miyauchi S."/>
            <person name="Thiergart T."/>
            <person name="Pickel B."/>
            <person name="Atanasova L."/>
            <person name="Karlsson M."/>
            <person name="Huettel B."/>
            <person name="Barry K.W."/>
            <person name="Haridas S."/>
            <person name="Chen C."/>
            <person name="Bauer D."/>
            <person name="Andreopoulos W."/>
            <person name="Pangilinan J."/>
            <person name="LaButti K."/>
            <person name="Riley R."/>
            <person name="Lipzen A."/>
            <person name="Clum A."/>
            <person name="Drula E."/>
            <person name="Henrissat B."/>
            <person name="Kohler A."/>
            <person name="Grigoriev I.V."/>
            <person name="Martin F.M."/>
            <person name="Hacquard S."/>
        </authorList>
    </citation>
    <scope>NUCLEOTIDE SEQUENCE</scope>
    <source>
        <strain evidence="3">MPI-CAGE-AT-0147</strain>
    </source>
</reference>
<name>A0A9P9ENK4_9HYPO</name>
<protein>
    <submittedName>
        <fullName evidence="3">Uncharacterized protein</fullName>
    </submittedName>
</protein>
<comment type="caution">
    <text evidence="3">The sequence shown here is derived from an EMBL/GenBank/DDBJ whole genome shotgun (WGS) entry which is preliminary data.</text>
</comment>
<dbReference type="EMBL" id="JAGMUV010000011">
    <property type="protein sequence ID" value="KAH7140723.1"/>
    <property type="molecule type" value="Genomic_DNA"/>
</dbReference>
<feature type="transmembrane region" description="Helical" evidence="2">
    <location>
        <begin position="161"/>
        <end position="182"/>
    </location>
</feature>
<accession>A0A9P9ENK4</accession>
<evidence type="ECO:0000313" key="4">
    <source>
        <dbReference type="Proteomes" id="UP000738349"/>
    </source>
</evidence>